<proteinExistence type="predicted"/>
<feature type="transmembrane region" description="Helical" evidence="1">
    <location>
        <begin position="106"/>
        <end position="128"/>
    </location>
</feature>
<reference evidence="2" key="1">
    <citation type="submission" date="2019-04" db="EMBL/GenBank/DDBJ databases">
        <title>Evolution of Biomass-Degrading Anaerobic Consortia Revealed by Metagenomics.</title>
        <authorList>
            <person name="Peng X."/>
        </authorList>
    </citation>
    <scope>NUCLEOTIDE SEQUENCE</scope>
    <source>
        <strain evidence="2">SIG254</strain>
    </source>
</reference>
<keyword evidence="1" id="KW-1133">Transmembrane helix</keyword>
<dbReference type="AlphaFoldDB" id="A0A927ZV98"/>
<sequence length="381" mass="44738">MIEQSTVNKIRNIVFYVMFSIELVGMLYEKSSGTIPYQSYIFRVTFMMSCLVVVLTKHDLREWLVIVAICVLGFYCYRHTGRNDLWRVMVFTIACKDIDIKKALKYAFWVTFIGSLLIAFLSISGIYGDISLTEVYRKNEDPVTRYCFGFGHPNSLQTMAFVNTVLFVYVYNEFIKKYMYAVLLLLNGIVYYFSDSRTAFAVTVLFLLACFIYKMWPQFLHSYFYTVGCVFLYLFSFAFSMWAAFTADKTWWDYNIQHQVDAFLNGRIMSIYFDSLNRRGWAGSWSLFSDSISNEFFDMGWVRLYYWYGIIPATLIVILIFTLLLKCAKDKDVMTAYVIAFVAFYTIVEAHFVSDYIGRNFVLLIIGERMFRLCKKKEEST</sequence>
<evidence type="ECO:0000256" key="1">
    <source>
        <dbReference type="SAM" id="Phobius"/>
    </source>
</evidence>
<protein>
    <recommendedName>
        <fullName evidence="4">Polysaccharide polymerase</fullName>
    </recommendedName>
</protein>
<dbReference type="EMBL" id="SVCM01000201">
    <property type="protein sequence ID" value="MBE6061828.1"/>
    <property type="molecule type" value="Genomic_DNA"/>
</dbReference>
<organism evidence="2 3">
    <name type="scientific">Clostridium sulfidigenes</name>
    <dbReference type="NCBI Taxonomy" id="318464"/>
    <lineage>
        <taxon>Bacteria</taxon>
        <taxon>Bacillati</taxon>
        <taxon>Bacillota</taxon>
        <taxon>Clostridia</taxon>
        <taxon>Eubacteriales</taxon>
        <taxon>Clostridiaceae</taxon>
        <taxon>Clostridium</taxon>
    </lineage>
</organism>
<keyword evidence="1" id="KW-0812">Transmembrane</keyword>
<feature type="transmembrane region" description="Helical" evidence="1">
    <location>
        <begin position="223"/>
        <end position="245"/>
    </location>
</feature>
<evidence type="ECO:0008006" key="4">
    <source>
        <dbReference type="Google" id="ProtNLM"/>
    </source>
</evidence>
<accession>A0A927ZV98</accession>
<keyword evidence="1" id="KW-0472">Membrane</keyword>
<name>A0A927ZV98_9CLOT</name>
<feature type="transmembrane region" description="Helical" evidence="1">
    <location>
        <begin position="63"/>
        <end position="80"/>
    </location>
</feature>
<evidence type="ECO:0000313" key="2">
    <source>
        <dbReference type="EMBL" id="MBE6061828.1"/>
    </source>
</evidence>
<feature type="transmembrane region" description="Helical" evidence="1">
    <location>
        <begin position="305"/>
        <end position="325"/>
    </location>
</feature>
<gene>
    <name evidence="2" type="ORF">E7215_16940</name>
</gene>
<feature type="transmembrane region" description="Helical" evidence="1">
    <location>
        <begin position="148"/>
        <end position="171"/>
    </location>
</feature>
<feature type="transmembrane region" description="Helical" evidence="1">
    <location>
        <begin position="12"/>
        <end position="28"/>
    </location>
</feature>
<feature type="transmembrane region" description="Helical" evidence="1">
    <location>
        <begin position="337"/>
        <end position="354"/>
    </location>
</feature>
<comment type="caution">
    <text evidence="2">The sequence shown here is derived from an EMBL/GenBank/DDBJ whole genome shotgun (WGS) entry which is preliminary data.</text>
</comment>
<feature type="transmembrane region" description="Helical" evidence="1">
    <location>
        <begin position="199"/>
        <end position="216"/>
    </location>
</feature>
<feature type="transmembrane region" description="Helical" evidence="1">
    <location>
        <begin position="40"/>
        <end position="57"/>
    </location>
</feature>
<evidence type="ECO:0000313" key="3">
    <source>
        <dbReference type="Proteomes" id="UP000768462"/>
    </source>
</evidence>
<dbReference type="Proteomes" id="UP000768462">
    <property type="component" value="Unassembled WGS sequence"/>
</dbReference>